<evidence type="ECO:0000313" key="2">
    <source>
        <dbReference type="EMBL" id="CAI4001544.1"/>
    </source>
</evidence>
<feature type="compositionally biased region" description="Polar residues" evidence="1">
    <location>
        <begin position="369"/>
        <end position="383"/>
    </location>
</feature>
<feature type="region of interest" description="Disordered" evidence="1">
    <location>
        <begin position="164"/>
        <end position="184"/>
    </location>
</feature>
<dbReference type="EMBL" id="CAMXCT030002957">
    <property type="protein sequence ID" value="CAL4788856.1"/>
    <property type="molecule type" value="Genomic_DNA"/>
</dbReference>
<dbReference type="EMBL" id="CAMXCT020002957">
    <property type="protein sequence ID" value="CAL1154919.1"/>
    <property type="molecule type" value="Genomic_DNA"/>
</dbReference>
<dbReference type="EMBL" id="CAMXCT010002957">
    <property type="protein sequence ID" value="CAI4001544.1"/>
    <property type="molecule type" value="Genomic_DNA"/>
</dbReference>
<evidence type="ECO:0000313" key="5">
    <source>
        <dbReference type="Proteomes" id="UP001152797"/>
    </source>
</evidence>
<evidence type="ECO:0000313" key="4">
    <source>
        <dbReference type="EMBL" id="CAL4788856.1"/>
    </source>
</evidence>
<keyword evidence="5" id="KW-1185">Reference proteome</keyword>
<feature type="non-terminal residue" evidence="2">
    <location>
        <position position="456"/>
    </location>
</feature>
<protein>
    <submittedName>
        <fullName evidence="4">Lysophospholipase L1</fullName>
    </submittedName>
</protein>
<reference evidence="3" key="2">
    <citation type="submission" date="2024-04" db="EMBL/GenBank/DDBJ databases">
        <authorList>
            <person name="Chen Y."/>
            <person name="Shah S."/>
            <person name="Dougan E. K."/>
            <person name="Thang M."/>
            <person name="Chan C."/>
        </authorList>
    </citation>
    <scope>NUCLEOTIDE SEQUENCE [LARGE SCALE GENOMIC DNA]</scope>
</reference>
<organism evidence="2">
    <name type="scientific">Cladocopium goreaui</name>
    <dbReference type="NCBI Taxonomy" id="2562237"/>
    <lineage>
        <taxon>Eukaryota</taxon>
        <taxon>Sar</taxon>
        <taxon>Alveolata</taxon>
        <taxon>Dinophyceae</taxon>
        <taxon>Suessiales</taxon>
        <taxon>Symbiodiniaceae</taxon>
        <taxon>Cladocopium</taxon>
    </lineage>
</organism>
<sequence length="456" mass="49973">PNDLQSHPATYRLYKVRAPDLDLVAKFRHVRFAESPLSDFWAFSSSDFIAGAAAVKASVALADSPFVSYEHHLRQSLRDLLAPRIEEAKEALSAFACSPAARRRICSICSLRWTSLGRMEALASDSDSSDLAIGSLLRQALAFSPADVVPAKVNFEEWERSVKSKKKARDDKSEKSEKKDKELPRRLPLDAFSTQIGWRPTGPNPGQIKSFLERFPNEFRTAAMGKVVLPEKDGLPYTCQQQMLSKCFAAVTLEAGTQRPGRRSARCLTAGASGVDEFFHVLGVGDLPAGCINADDQRLDPPHWRHSFALLELASIAGSRYCSGRYKDDVMVALLKESGAKNPPGSGKPGGILKGLRSMGSLESRRSMDSNGTRSSGQRSSTEVPWGMGPSKVFRDQRKKPVAFQFLASMSRKPACVCCLTRLYGRVISAIKVRNNLVSAKQSVDLGSKNGNTHHT</sequence>
<dbReference type="Proteomes" id="UP001152797">
    <property type="component" value="Unassembled WGS sequence"/>
</dbReference>
<evidence type="ECO:0000313" key="3">
    <source>
        <dbReference type="EMBL" id="CAL1154919.1"/>
    </source>
</evidence>
<accession>A0A9P1D195</accession>
<dbReference type="AlphaFoldDB" id="A0A9P1D195"/>
<proteinExistence type="predicted"/>
<gene>
    <name evidence="2" type="ORF">C1SCF055_LOCUS27583</name>
</gene>
<comment type="caution">
    <text evidence="2">The sequence shown here is derived from an EMBL/GenBank/DDBJ whole genome shotgun (WGS) entry which is preliminary data.</text>
</comment>
<evidence type="ECO:0000256" key="1">
    <source>
        <dbReference type="SAM" id="MobiDB-lite"/>
    </source>
</evidence>
<name>A0A9P1D195_9DINO</name>
<reference evidence="2" key="1">
    <citation type="submission" date="2022-10" db="EMBL/GenBank/DDBJ databases">
        <authorList>
            <person name="Chen Y."/>
            <person name="Dougan E. K."/>
            <person name="Chan C."/>
            <person name="Rhodes N."/>
            <person name="Thang M."/>
        </authorList>
    </citation>
    <scope>NUCLEOTIDE SEQUENCE</scope>
</reference>
<feature type="region of interest" description="Disordered" evidence="1">
    <location>
        <begin position="363"/>
        <end position="392"/>
    </location>
</feature>